<dbReference type="HOGENOM" id="CLU_3410912_0_0_1"/>
<evidence type="ECO:0000313" key="3">
    <source>
        <dbReference type="Proteomes" id="UP000008068"/>
    </source>
</evidence>
<accession>G0PBY4</accession>
<dbReference type="EMBL" id="GL380223">
    <property type="protein sequence ID" value="EGT50717.1"/>
    <property type="molecule type" value="Genomic_DNA"/>
</dbReference>
<gene>
    <name evidence="2" type="ORF">CAEBREN_08059</name>
</gene>
<feature type="compositionally biased region" description="Basic and acidic residues" evidence="1">
    <location>
        <begin position="1"/>
        <end position="19"/>
    </location>
</feature>
<dbReference type="AlphaFoldDB" id="G0PBY4"/>
<protein>
    <submittedName>
        <fullName evidence="2">Uncharacterized protein</fullName>
    </submittedName>
</protein>
<dbReference type="InParanoid" id="G0PBY4"/>
<proteinExistence type="predicted"/>
<keyword evidence="3" id="KW-1185">Reference proteome</keyword>
<feature type="compositionally biased region" description="Polar residues" evidence="1">
    <location>
        <begin position="20"/>
        <end position="29"/>
    </location>
</feature>
<sequence length="29" mass="3475">MRAVQEKKGNFQHAWDHQTHGTTKLSWDH</sequence>
<reference evidence="3" key="1">
    <citation type="submission" date="2011-07" db="EMBL/GenBank/DDBJ databases">
        <authorList>
            <consortium name="Caenorhabditis brenneri Sequencing and Analysis Consortium"/>
            <person name="Wilson R.K."/>
        </authorList>
    </citation>
    <scope>NUCLEOTIDE SEQUENCE [LARGE SCALE GENOMIC DNA]</scope>
    <source>
        <strain evidence="3">PB2801</strain>
    </source>
</reference>
<evidence type="ECO:0000256" key="1">
    <source>
        <dbReference type="SAM" id="MobiDB-lite"/>
    </source>
</evidence>
<feature type="region of interest" description="Disordered" evidence="1">
    <location>
        <begin position="1"/>
        <end position="29"/>
    </location>
</feature>
<organism evidence="3">
    <name type="scientific">Caenorhabditis brenneri</name>
    <name type="common">Nematode worm</name>
    <dbReference type="NCBI Taxonomy" id="135651"/>
    <lineage>
        <taxon>Eukaryota</taxon>
        <taxon>Metazoa</taxon>
        <taxon>Ecdysozoa</taxon>
        <taxon>Nematoda</taxon>
        <taxon>Chromadorea</taxon>
        <taxon>Rhabditida</taxon>
        <taxon>Rhabditina</taxon>
        <taxon>Rhabditomorpha</taxon>
        <taxon>Rhabditoidea</taxon>
        <taxon>Rhabditidae</taxon>
        <taxon>Peloderinae</taxon>
        <taxon>Caenorhabditis</taxon>
    </lineage>
</organism>
<name>G0PBY4_CAEBE</name>
<evidence type="ECO:0000313" key="2">
    <source>
        <dbReference type="EMBL" id="EGT50717.1"/>
    </source>
</evidence>
<dbReference type="Proteomes" id="UP000008068">
    <property type="component" value="Unassembled WGS sequence"/>
</dbReference>